<dbReference type="Proteomes" id="UP000053789">
    <property type="component" value="Unassembled WGS sequence"/>
</dbReference>
<gene>
    <name evidence="2" type="ORF">Z519_08241</name>
</gene>
<keyword evidence="3" id="KW-1185">Reference proteome</keyword>
<dbReference type="GeneID" id="27701169"/>
<reference evidence="2" key="1">
    <citation type="submission" date="2015-01" db="EMBL/GenBank/DDBJ databases">
        <title>The Genome Sequence of Cladophialophora bantiana CBS 173.52.</title>
        <authorList>
            <consortium name="The Broad Institute Genomics Platform"/>
            <person name="Cuomo C."/>
            <person name="de Hoog S."/>
            <person name="Gorbushina A."/>
            <person name="Stielow B."/>
            <person name="Teixiera M."/>
            <person name="Abouelleil A."/>
            <person name="Chapman S.B."/>
            <person name="Priest M."/>
            <person name="Young S.K."/>
            <person name="Wortman J."/>
            <person name="Nusbaum C."/>
            <person name="Birren B."/>
        </authorList>
    </citation>
    <scope>NUCLEOTIDE SEQUENCE [LARGE SCALE GENOMIC DNA]</scope>
    <source>
        <strain evidence="2">CBS 173.52</strain>
    </source>
</reference>
<name>A0A0D2HKP2_CLAB1</name>
<evidence type="ECO:0000313" key="3">
    <source>
        <dbReference type="Proteomes" id="UP000053789"/>
    </source>
</evidence>
<dbReference type="HOGENOM" id="CLU_2320118_0_0_1"/>
<dbReference type="EMBL" id="KN846991">
    <property type="protein sequence ID" value="KIW91345.1"/>
    <property type="molecule type" value="Genomic_DNA"/>
</dbReference>
<proteinExistence type="predicted"/>
<sequence length="99" mass="10690">MALDRSPQSVWRQTSRKGATASNVGLEELAESISNLSSKLMKPLDPTQSAVSAAKEEIVKIPASSRAVGEELGATIHSFKVGEGSHKKRRSFRQVLNTI</sequence>
<evidence type="ECO:0000313" key="2">
    <source>
        <dbReference type="EMBL" id="KIW91345.1"/>
    </source>
</evidence>
<dbReference type="AlphaFoldDB" id="A0A0D2HKP2"/>
<protein>
    <submittedName>
        <fullName evidence="2">Uncharacterized protein</fullName>
    </submittedName>
</protein>
<dbReference type="VEuPathDB" id="FungiDB:Z519_08241"/>
<feature type="region of interest" description="Disordered" evidence="1">
    <location>
        <begin position="1"/>
        <end position="23"/>
    </location>
</feature>
<accession>A0A0D2HKP2</accession>
<dbReference type="OrthoDB" id="4158614at2759"/>
<dbReference type="RefSeq" id="XP_016618014.1">
    <property type="nucleotide sequence ID" value="XM_016765969.1"/>
</dbReference>
<organism evidence="2 3">
    <name type="scientific">Cladophialophora bantiana (strain ATCC 10958 / CBS 173.52 / CDC B-1940 / NIH 8579)</name>
    <name type="common">Xylohypha bantiana</name>
    <dbReference type="NCBI Taxonomy" id="1442370"/>
    <lineage>
        <taxon>Eukaryota</taxon>
        <taxon>Fungi</taxon>
        <taxon>Dikarya</taxon>
        <taxon>Ascomycota</taxon>
        <taxon>Pezizomycotina</taxon>
        <taxon>Eurotiomycetes</taxon>
        <taxon>Chaetothyriomycetidae</taxon>
        <taxon>Chaetothyriales</taxon>
        <taxon>Herpotrichiellaceae</taxon>
        <taxon>Cladophialophora</taxon>
    </lineage>
</organism>
<evidence type="ECO:0000256" key="1">
    <source>
        <dbReference type="SAM" id="MobiDB-lite"/>
    </source>
</evidence>